<dbReference type="SUPFAM" id="SSF54909">
    <property type="entry name" value="Dimeric alpha+beta barrel"/>
    <property type="match status" value="1"/>
</dbReference>
<feature type="domain" description="Stress-response A/B barrel" evidence="2">
    <location>
        <begin position="143"/>
        <end position="246"/>
    </location>
</feature>
<dbReference type="EMBL" id="CAUYUJ010015080">
    <property type="protein sequence ID" value="CAK0849664.1"/>
    <property type="molecule type" value="Genomic_DNA"/>
</dbReference>
<keyword evidence="1" id="KW-0472">Membrane</keyword>
<dbReference type="Pfam" id="PF07876">
    <property type="entry name" value="Dabb"/>
    <property type="match status" value="1"/>
</dbReference>
<organism evidence="3 4">
    <name type="scientific">Prorocentrum cordatum</name>
    <dbReference type="NCBI Taxonomy" id="2364126"/>
    <lineage>
        <taxon>Eukaryota</taxon>
        <taxon>Sar</taxon>
        <taxon>Alveolata</taxon>
        <taxon>Dinophyceae</taxon>
        <taxon>Prorocentrales</taxon>
        <taxon>Prorocentraceae</taxon>
        <taxon>Prorocentrum</taxon>
    </lineage>
</organism>
<gene>
    <name evidence="3" type="ORF">PCOR1329_LOCUS42300</name>
</gene>
<comment type="caution">
    <text evidence="3">The sequence shown here is derived from an EMBL/GenBank/DDBJ whole genome shotgun (WGS) entry which is preliminary data.</text>
</comment>
<feature type="transmembrane region" description="Helical" evidence="1">
    <location>
        <begin position="79"/>
        <end position="102"/>
    </location>
</feature>
<proteinExistence type="predicted"/>
<name>A0ABN9TUH2_9DINO</name>
<keyword evidence="1" id="KW-1133">Transmembrane helix</keyword>
<evidence type="ECO:0000313" key="4">
    <source>
        <dbReference type="Proteomes" id="UP001189429"/>
    </source>
</evidence>
<protein>
    <recommendedName>
        <fullName evidence="2">Stress-response A/B barrel domain-containing protein</fullName>
    </recommendedName>
</protein>
<sequence>MLLVAVPWYQKVAPFSNHYLWAPSAIRPTVCDSGRPRSGTDGRAAVIGREARRDVRREGAGQQRGGHSRRRISIISTSISISIISSSIISSSIIIVVVTFGVKEPASRGEVTVGVAKIACDRSRPCRCARSCCAPAPSLPGYAGRPAAAEQDDTTAEQMDAVKRCLVDMPGKIKQIKSCEYGADLNLPSGQSHPSGKNRAITFSATFASEAGYEEYATHPAHVACINEFIKPIQSHVGSSWLLICAVAPCRLRYSLSAATTMNCRDARAAIRNVLKPEAFRRFAHGSPGDGDWSQHRLTCGQHAGRTYSEVAADQTAYCNWVLDVVRNDVQSPLRDFADFLQHFHGSVRPRGAAPLQTTCQGVQMIPKVGFGKHRGQAYVSVMQDYPDYCKWVVANTTSSSCVAMQQFSRFLISERASNGQRHQRTRSPHKEHQLHLELDRDAYMNQLRTTVSASRGGKEVVTSFLRSVCDTPCFAQLRPYHLTQTVFAAAKVLVSCTERDIFNSLSRVVLKKKELNPCSHCDSCKIVC</sequence>
<accession>A0ABN9TUH2</accession>
<dbReference type="Gene3D" id="3.30.70.100">
    <property type="match status" value="1"/>
</dbReference>
<keyword evidence="4" id="KW-1185">Reference proteome</keyword>
<dbReference type="InterPro" id="IPR013097">
    <property type="entry name" value="Dabb"/>
</dbReference>
<dbReference type="Proteomes" id="UP001189429">
    <property type="component" value="Unassembled WGS sequence"/>
</dbReference>
<reference evidence="3" key="1">
    <citation type="submission" date="2023-10" db="EMBL/GenBank/DDBJ databases">
        <authorList>
            <person name="Chen Y."/>
            <person name="Shah S."/>
            <person name="Dougan E. K."/>
            <person name="Thang M."/>
            <person name="Chan C."/>
        </authorList>
    </citation>
    <scope>NUCLEOTIDE SEQUENCE [LARGE SCALE GENOMIC DNA]</scope>
</reference>
<keyword evidence="1" id="KW-0812">Transmembrane</keyword>
<evidence type="ECO:0000256" key="1">
    <source>
        <dbReference type="SAM" id="Phobius"/>
    </source>
</evidence>
<evidence type="ECO:0000313" key="3">
    <source>
        <dbReference type="EMBL" id="CAK0849664.1"/>
    </source>
</evidence>
<dbReference type="PROSITE" id="PS51502">
    <property type="entry name" value="S_R_A_B_BARREL"/>
    <property type="match status" value="1"/>
</dbReference>
<dbReference type="InterPro" id="IPR011008">
    <property type="entry name" value="Dimeric_a/b-barrel"/>
</dbReference>
<evidence type="ECO:0000259" key="2">
    <source>
        <dbReference type="PROSITE" id="PS51502"/>
    </source>
</evidence>